<evidence type="ECO:0000313" key="8">
    <source>
        <dbReference type="EMBL" id="RUS55451.1"/>
    </source>
</evidence>
<dbReference type="PANTHER" id="PTHR20854:SF4">
    <property type="entry name" value="INOSITOL-1-MONOPHOSPHATASE-RELATED"/>
    <property type="match status" value="1"/>
</dbReference>
<dbReference type="OrthoDB" id="9772456at2"/>
<dbReference type="FunFam" id="3.30.540.10:FF:000003">
    <property type="entry name" value="Inositol-1-monophosphatase"/>
    <property type="match status" value="1"/>
</dbReference>
<feature type="binding site" evidence="7">
    <location>
        <position position="89"/>
    </location>
    <ligand>
        <name>Mg(2+)</name>
        <dbReference type="ChEBI" id="CHEBI:18420"/>
        <label>1</label>
        <note>catalytic</note>
    </ligand>
</feature>
<feature type="binding site" evidence="7">
    <location>
        <position position="68"/>
    </location>
    <ligand>
        <name>Mg(2+)</name>
        <dbReference type="ChEBI" id="CHEBI:18420"/>
        <label>1</label>
        <note>catalytic</note>
    </ligand>
</feature>
<dbReference type="GO" id="GO:0046872">
    <property type="term" value="F:metal ion binding"/>
    <property type="evidence" value="ECO:0007669"/>
    <property type="project" value="UniProtKB-KW"/>
</dbReference>
<evidence type="ECO:0000313" key="9">
    <source>
        <dbReference type="Proteomes" id="UP000288623"/>
    </source>
</evidence>
<keyword evidence="9" id="KW-1185">Reference proteome</keyword>
<comment type="catalytic activity">
    <reaction evidence="1">
        <text>a myo-inositol phosphate + H2O = myo-inositol + phosphate</text>
        <dbReference type="Rhea" id="RHEA:24056"/>
        <dbReference type="ChEBI" id="CHEBI:15377"/>
        <dbReference type="ChEBI" id="CHEBI:17268"/>
        <dbReference type="ChEBI" id="CHEBI:43474"/>
        <dbReference type="ChEBI" id="CHEBI:84139"/>
        <dbReference type="EC" id="3.1.3.25"/>
    </reaction>
</comment>
<dbReference type="Gene3D" id="3.30.540.10">
    <property type="entry name" value="Fructose-1,6-Bisphosphatase, subunit A, domain 1"/>
    <property type="match status" value="1"/>
</dbReference>
<protein>
    <recommendedName>
        <fullName evidence="3">inositol-phosphate phosphatase</fullName>
        <ecNumber evidence="3">3.1.3.25</ecNumber>
    </recommendedName>
</protein>
<organism evidence="8 9">
    <name type="scientific">Candidatus Kurthia intestinigallinarum</name>
    <dbReference type="NCBI Taxonomy" id="1562256"/>
    <lineage>
        <taxon>Bacteria</taxon>
        <taxon>Bacillati</taxon>
        <taxon>Bacillota</taxon>
        <taxon>Bacilli</taxon>
        <taxon>Bacillales</taxon>
        <taxon>Caryophanaceae</taxon>
        <taxon>Kurthia</taxon>
    </lineage>
</organism>
<keyword evidence="4 7" id="KW-0479">Metal-binding</keyword>
<dbReference type="PROSITE" id="PS00630">
    <property type="entry name" value="IMP_2"/>
    <property type="match status" value="1"/>
</dbReference>
<evidence type="ECO:0000256" key="5">
    <source>
        <dbReference type="ARBA" id="ARBA00022801"/>
    </source>
</evidence>
<keyword evidence="5" id="KW-0378">Hydrolase</keyword>
<gene>
    <name evidence="8" type="ORF">QI30_10970</name>
</gene>
<feature type="binding site" evidence="7">
    <location>
        <position position="90"/>
    </location>
    <ligand>
        <name>Mg(2+)</name>
        <dbReference type="ChEBI" id="CHEBI:18420"/>
        <label>2</label>
    </ligand>
</feature>
<name>A0A433RTG2_9BACL</name>
<accession>A0A433RTG2</accession>
<dbReference type="EC" id="3.1.3.25" evidence="3"/>
<dbReference type="Proteomes" id="UP000288623">
    <property type="component" value="Unassembled WGS sequence"/>
</dbReference>
<dbReference type="PANTHER" id="PTHR20854">
    <property type="entry name" value="INOSITOL MONOPHOSPHATASE"/>
    <property type="match status" value="1"/>
</dbReference>
<dbReference type="GO" id="GO:0046854">
    <property type="term" value="P:phosphatidylinositol phosphate biosynthetic process"/>
    <property type="evidence" value="ECO:0007669"/>
    <property type="project" value="InterPro"/>
</dbReference>
<dbReference type="EMBL" id="JTFC01000031">
    <property type="protein sequence ID" value="RUS55451.1"/>
    <property type="molecule type" value="Genomic_DNA"/>
</dbReference>
<dbReference type="GO" id="GO:0006020">
    <property type="term" value="P:inositol metabolic process"/>
    <property type="evidence" value="ECO:0007669"/>
    <property type="project" value="TreeGrafter"/>
</dbReference>
<evidence type="ECO:0000256" key="7">
    <source>
        <dbReference type="PIRSR" id="PIRSR600760-2"/>
    </source>
</evidence>
<dbReference type="Gene3D" id="3.40.190.80">
    <property type="match status" value="1"/>
</dbReference>
<dbReference type="RefSeq" id="WP_020189341.1">
    <property type="nucleotide sequence ID" value="NZ_JTFC01000031.1"/>
</dbReference>
<evidence type="ECO:0000256" key="6">
    <source>
        <dbReference type="ARBA" id="ARBA00022842"/>
    </source>
</evidence>
<dbReference type="InterPro" id="IPR020583">
    <property type="entry name" value="Inositol_monoP_metal-BS"/>
</dbReference>
<comment type="caution">
    <text evidence="8">The sequence shown here is derived from an EMBL/GenBank/DDBJ whole genome shotgun (WGS) entry which is preliminary data.</text>
</comment>
<evidence type="ECO:0000256" key="3">
    <source>
        <dbReference type="ARBA" id="ARBA00013106"/>
    </source>
</evidence>
<feature type="binding site" evidence="7">
    <location>
        <position position="214"/>
    </location>
    <ligand>
        <name>Mg(2+)</name>
        <dbReference type="ChEBI" id="CHEBI:18420"/>
        <label>1</label>
        <note>catalytic</note>
    </ligand>
</feature>
<dbReference type="PROSITE" id="PS00629">
    <property type="entry name" value="IMP_1"/>
    <property type="match status" value="1"/>
</dbReference>
<sequence>MDRQALHDYTLTIIKEAGERIRKSFFETMYIETKSDANDLVTNIDKETEAFIVKKIHAYDESFRILGEEGMAEEEISSLEGVVWMVDPIDGTMNFVRQRRNFAISIAIYVDGVGQAGYIYDVVADELYFALKGQGAYMNGQRLSPLEALPLNEAIVGINAVWATPNPRVEHEGIIKLIHTLRGTRSLGSATLEIVAVATGRMDAYLSFRLSPWDIAAGIIIAQEVGAVSSTLDLNAVNLLNQDTFIVANPSIHKELVGDYITLK</sequence>
<dbReference type="AlphaFoldDB" id="A0A433RTG2"/>
<dbReference type="InterPro" id="IPR020550">
    <property type="entry name" value="Inositol_monophosphatase_CS"/>
</dbReference>
<evidence type="ECO:0000256" key="1">
    <source>
        <dbReference type="ARBA" id="ARBA00001033"/>
    </source>
</evidence>
<proteinExistence type="predicted"/>
<dbReference type="Pfam" id="PF00459">
    <property type="entry name" value="Inositol_P"/>
    <property type="match status" value="1"/>
</dbReference>
<feature type="binding site" evidence="7">
    <location>
        <position position="87"/>
    </location>
    <ligand>
        <name>Mg(2+)</name>
        <dbReference type="ChEBI" id="CHEBI:18420"/>
        <label>1</label>
        <note>catalytic</note>
    </ligand>
</feature>
<evidence type="ECO:0000256" key="4">
    <source>
        <dbReference type="ARBA" id="ARBA00022723"/>
    </source>
</evidence>
<dbReference type="GO" id="GO:0007165">
    <property type="term" value="P:signal transduction"/>
    <property type="evidence" value="ECO:0007669"/>
    <property type="project" value="TreeGrafter"/>
</dbReference>
<comment type="cofactor">
    <cofactor evidence="2 7">
        <name>Mg(2+)</name>
        <dbReference type="ChEBI" id="CHEBI:18420"/>
    </cofactor>
</comment>
<dbReference type="PRINTS" id="PR00377">
    <property type="entry name" value="IMPHPHTASES"/>
</dbReference>
<keyword evidence="6 7" id="KW-0460">Magnesium</keyword>
<evidence type="ECO:0000256" key="2">
    <source>
        <dbReference type="ARBA" id="ARBA00001946"/>
    </source>
</evidence>
<reference evidence="8 9" key="1">
    <citation type="submission" date="2014-11" db="EMBL/GenBank/DDBJ databases">
        <title>Genome sequence and analysis of novel Kurthia sp.</title>
        <authorList>
            <person name="Lawson J.N."/>
            <person name="Gonzalez J.E."/>
            <person name="Rinauldi L."/>
            <person name="Xuan Z."/>
            <person name="Firman A."/>
            <person name="Shaddox L."/>
            <person name="Trudeau A."/>
            <person name="Shah S."/>
            <person name="Reiman D."/>
        </authorList>
    </citation>
    <scope>NUCLEOTIDE SEQUENCE [LARGE SCALE GENOMIC DNA]</scope>
    <source>
        <strain evidence="8 9">3B1D</strain>
    </source>
</reference>
<dbReference type="CDD" id="cd01637">
    <property type="entry name" value="IMPase_like"/>
    <property type="match status" value="1"/>
</dbReference>
<dbReference type="SUPFAM" id="SSF56655">
    <property type="entry name" value="Carbohydrate phosphatase"/>
    <property type="match status" value="1"/>
</dbReference>
<dbReference type="InterPro" id="IPR000760">
    <property type="entry name" value="Inositol_monophosphatase-like"/>
</dbReference>
<dbReference type="GO" id="GO:0008934">
    <property type="term" value="F:inositol monophosphate 1-phosphatase activity"/>
    <property type="evidence" value="ECO:0007669"/>
    <property type="project" value="TreeGrafter"/>
</dbReference>